<dbReference type="EMBL" id="RCCI01000005">
    <property type="protein sequence ID" value="RLJ64641.1"/>
    <property type="molecule type" value="Genomic_DNA"/>
</dbReference>
<dbReference type="Pfam" id="PF13275">
    <property type="entry name" value="S4_2"/>
    <property type="match status" value="1"/>
</dbReference>
<keyword evidence="3" id="KW-1185">Reference proteome</keyword>
<dbReference type="GO" id="GO:0003723">
    <property type="term" value="F:RNA binding"/>
    <property type="evidence" value="ECO:0007669"/>
    <property type="project" value="UniProtKB-KW"/>
</dbReference>
<proteinExistence type="predicted"/>
<gene>
    <name evidence="2" type="ORF">DFR35_1282</name>
</gene>
<sequence length="82" mass="8868">MMAAITKPEFRMAQHDFRLEGEYIELNILLKLLALAPSGGAAKAMVAAGEVMVDGEVETRKTRKIRVGQVVTVGADEIRVVG</sequence>
<comment type="caution">
    <text evidence="2">The sequence shown here is derived from an EMBL/GenBank/DDBJ whole genome shotgun (WGS) entry which is preliminary data.</text>
</comment>
<dbReference type="Proteomes" id="UP000268908">
    <property type="component" value="Unassembled WGS sequence"/>
</dbReference>
<dbReference type="AlphaFoldDB" id="A0A497XCJ2"/>
<protein>
    <submittedName>
        <fullName evidence="2">Ribosome-associated protein</fullName>
    </submittedName>
</protein>
<evidence type="ECO:0000256" key="1">
    <source>
        <dbReference type="PROSITE-ProRule" id="PRU00182"/>
    </source>
</evidence>
<accession>A0A497XCJ2</accession>
<dbReference type="InterPro" id="IPR036986">
    <property type="entry name" value="S4_RNA-bd_sf"/>
</dbReference>
<name>A0A497XCJ2_9PROT</name>
<dbReference type="PROSITE" id="PS50889">
    <property type="entry name" value="S4"/>
    <property type="match status" value="1"/>
</dbReference>
<dbReference type="Gene3D" id="3.10.290.10">
    <property type="entry name" value="RNA-binding S4 domain"/>
    <property type="match status" value="1"/>
</dbReference>
<organism evidence="2 3">
    <name type="scientific">Sulfurisoma sediminicola</name>
    <dbReference type="NCBI Taxonomy" id="1381557"/>
    <lineage>
        <taxon>Bacteria</taxon>
        <taxon>Pseudomonadati</taxon>
        <taxon>Pseudomonadota</taxon>
        <taxon>Betaproteobacteria</taxon>
        <taxon>Nitrosomonadales</taxon>
        <taxon>Sterolibacteriaceae</taxon>
        <taxon>Sulfurisoma</taxon>
    </lineage>
</organism>
<reference evidence="2 3" key="1">
    <citation type="submission" date="2018-10" db="EMBL/GenBank/DDBJ databases">
        <title>Genomic Encyclopedia of Type Strains, Phase IV (KMG-IV): sequencing the most valuable type-strain genomes for metagenomic binning, comparative biology and taxonomic classification.</title>
        <authorList>
            <person name="Goeker M."/>
        </authorList>
    </citation>
    <scope>NUCLEOTIDE SEQUENCE [LARGE SCALE GENOMIC DNA]</scope>
    <source>
        <strain evidence="2 3">DSM 26916</strain>
    </source>
</reference>
<keyword evidence="1" id="KW-0694">RNA-binding</keyword>
<evidence type="ECO:0000313" key="2">
    <source>
        <dbReference type="EMBL" id="RLJ64641.1"/>
    </source>
</evidence>
<dbReference type="SUPFAM" id="SSF55174">
    <property type="entry name" value="Alpha-L RNA-binding motif"/>
    <property type="match status" value="1"/>
</dbReference>
<evidence type="ECO:0000313" key="3">
    <source>
        <dbReference type="Proteomes" id="UP000268908"/>
    </source>
</evidence>